<organism evidence="1 2">
    <name type="scientific">Streptosporangium album</name>
    <dbReference type="NCBI Taxonomy" id="47479"/>
    <lineage>
        <taxon>Bacteria</taxon>
        <taxon>Bacillati</taxon>
        <taxon>Actinomycetota</taxon>
        <taxon>Actinomycetes</taxon>
        <taxon>Streptosporangiales</taxon>
        <taxon>Streptosporangiaceae</taxon>
        <taxon>Streptosporangium</taxon>
    </lineage>
</organism>
<sequence>MADFPHIWICAYTEVVRADCVISFFVSDGNPDNRAGESNYGGVLWAHVVGRRNAVDPPGPGPPRAHAVSAAV</sequence>
<proteinExistence type="predicted"/>
<evidence type="ECO:0000313" key="2">
    <source>
        <dbReference type="Proteomes" id="UP000534286"/>
    </source>
</evidence>
<keyword evidence="2" id="KW-1185">Reference proteome</keyword>
<dbReference type="AlphaFoldDB" id="A0A7W7S4E9"/>
<accession>A0A7W7S4E9</accession>
<gene>
    <name evidence="1" type="ORF">FHR32_007712</name>
</gene>
<name>A0A7W7S4E9_9ACTN</name>
<evidence type="ECO:0000313" key="1">
    <source>
        <dbReference type="EMBL" id="MBB4943312.1"/>
    </source>
</evidence>
<dbReference type="Proteomes" id="UP000534286">
    <property type="component" value="Unassembled WGS sequence"/>
</dbReference>
<protein>
    <submittedName>
        <fullName evidence="1">Uncharacterized protein</fullName>
    </submittedName>
</protein>
<dbReference type="EMBL" id="JACHJU010000005">
    <property type="protein sequence ID" value="MBB4943312.1"/>
    <property type="molecule type" value="Genomic_DNA"/>
</dbReference>
<comment type="caution">
    <text evidence="1">The sequence shown here is derived from an EMBL/GenBank/DDBJ whole genome shotgun (WGS) entry which is preliminary data.</text>
</comment>
<reference evidence="1 2" key="1">
    <citation type="submission" date="2020-08" db="EMBL/GenBank/DDBJ databases">
        <title>Sequencing the genomes of 1000 actinobacteria strains.</title>
        <authorList>
            <person name="Klenk H.-P."/>
        </authorList>
    </citation>
    <scope>NUCLEOTIDE SEQUENCE [LARGE SCALE GENOMIC DNA]</scope>
    <source>
        <strain evidence="1 2">DSM 43023</strain>
    </source>
</reference>